<evidence type="ECO:0000313" key="3">
    <source>
        <dbReference type="Proteomes" id="UP000306420"/>
    </source>
</evidence>
<dbReference type="Proteomes" id="UP000306420">
    <property type="component" value="Unassembled WGS sequence"/>
</dbReference>
<dbReference type="AlphaFoldDB" id="A0A5R9EP64"/>
<dbReference type="OrthoDB" id="1708031at2"/>
<proteinExistence type="predicted"/>
<name>A0A5R9EP64_9LACT</name>
<organism evidence="2 3">
    <name type="scientific">Ruoffia tabacinasalis</name>
    <dbReference type="NCBI Taxonomy" id="87458"/>
    <lineage>
        <taxon>Bacteria</taxon>
        <taxon>Bacillati</taxon>
        <taxon>Bacillota</taxon>
        <taxon>Bacilli</taxon>
        <taxon>Lactobacillales</taxon>
        <taxon>Aerococcaceae</taxon>
        <taxon>Ruoffia</taxon>
    </lineage>
</organism>
<evidence type="ECO:0000313" key="2">
    <source>
        <dbReference type="EMBL" id="TLQ49379.1"/>
    </source>
</evidence>
<protein>
    <submittedName>
        <fullName evidence="2">DUF1599 domain-containing protein</fullName>
    </submittedName>
</protein>
<sequence length="79" mass="9073">MNNLYERKNADYGNSFDRSLDADGLLVAKIRLGDKYNRFSQLISKQAQIKSESIEDTLIDLANYAVMTLIWLSKEDKNV</sequence>
<dbReference type="InterPro" id="IPR011630">
    <property type="entry name" value="DUF1599"/>
</dbReference>
<feature type="domain" description="Nucleotide modification associated" evidence="1">
    <location>
        <begin position="8"/>
        <end position="71"/>
    </location>
</feature>
<dbReference type="EMBL" id="VBSP01000002">
    <property type="protein sequence ID" value="TLQ49379.1"/>
    <property type="molecule type" value="Genomic_DNA"/>
</dbReference>
<reference evidence="2 3" key="1">
    <citation type="submission" date="2019-05" db="EMBL/GenBank/DDBJ databases">
        <title>The metagenome of a microbial culture collection derived from dairy environment covers the genomic content of the human microbiome.</title>
        <authorList>
            <person name="Roder T."/>
            <person name="Wuthrich D."/>
            <person name="Sattari Z."/>
            <person name="Von Ah U."/>
            <person name="Bar C."/>
            <person name="Ronchi F."/>
            <person name="Macpherson A.J."/>
            <person name="Ganal-Vonarburg S.C."/>
            <person name="Bruggmann R."/>
            <person name="Vergeres G."/>
        </authorList>
    </citation>
    <scope>NUCLEOTIDE SEQUENCE [LARGE SCALE GENOMIC DNA]</scope>
    <source>
        <strain evidence="2 3">FAM 24227</strain>
    </source>
</reference>
<accession>A0A5R9EP64</accession>
<comment type="caution">
    <text evidence="2">The sequence shown here is derived from an EMBL/GenBank/DDBJ whole genome shotgun (WGS) entry which is preliminary data.</text>
</comment>
<gene>
    <name evidence="2" type="ORF">FEZ33_01300</name>
</gene>
<evidence type="ECO:0000259" key="1">
    <source>
        <dbReference type="Pfam" id="PF07659"/>
    </source>
</evidence>
<dbReference type="Pfam" id="PF07659">
    <property type="entry name" value="DUF1599"/>
    <property type="match status" value="1"/>
</dbReference>